<evidence type="ECO:0000256" key="2">
    <source>
        <dbReference type="ARBA" id="ARBA00001946"/>
    </source>
</evidence>
<comment type="function">
    <text evidence="10">Specifically catalyzes the dephosphorylation of 2-phosphoglycolate. Is involved in the dissimilation of the intracellular 2-phosphoglycolate formed during the DNA repair of 3'-phosphoglycolate ends, a major class of DNA lesions induced by oxidative stress.</text>
</comment>
<dbReference type="EMBL" id="BSNF01000008">
    <property type="protein sequence ID" value="GLQ07010.1"/>
    <property type="molecule type" value="Genomic_DNA"/>
</dbReference>
<dbReference type="Proteomes" id="UP001161409">
    <property type="component" value="Unassembled WGS sequence"/>
</dbReference>
<evidence type="ECO:0000313" key="12">
    <source>
        <dbReference type="Proteomes" id="UP001161409"/>
    </source>
</evidence>
<evidence type="ECO:0000256" key="3">
    <source>
        <dbReference type="ARBA" id="ARBA00004818"/>
    </source>
</evidence>
<accession>A0ABQ5U5Q4</accession>
<comment type="pathway">
    <text evidence="3 10">Organic acid metabolism; glycolate biosynthesis; glycolate from 2-phosphoglycolate: step 1/1.</text>
</comment>
<evidence type="ECO:0000256" key="9">
    <source>
        <dbReference type="ARBA" id="ARBA00023277"/>
    </source>
</evidence>
<gene>
    <name evidence="11" type="ORF">GCM10007924_22310</name>
</gene>
<comment type="cofactor">
    <cofactor evidence="2 10">
        <name>Mg(2+)</name>
        <dbReference type="ChEBI" id="CHEBI:18420"/>
    </cofactor>
</comment>
<dbReference type="InterPro" id="IPR023214">
    <property type="entry name" value="HAD_sf"/>
</dbReference>
<dbReference type="Gene3D" id="3.40.50.1000">
    <property type="entry name" value="HAD superfamily/HAD-like"/>
    <property type="match status" value="1"/>
</dbReference>
<dbReference type="HAMAP" id="MF_00495">
    <property type="entry name" value="GPH_hydrolase_bact"/>
    <property type="match status" value="1"/>
</dbReference>
<dbReference type="InterPro" id="IPR037512">
    <property type="entry name" value="PGPase_prok"/>
</dbReference>
<reference evidence="11" key="2">
    <citation type="submission" date="2023-01" db="EMBL/GenBank/DDBJ databases">
        <title>Draft genome sequence of Sneathiella chinensis strain NBRC 103408.</title>
        <authorList>
            <person name="Sun Q."/>
            <person name="Mori K."/>
        </authorList>
    </citation>
    <scope>NUCLEOTIDE SEQUENCE</scope>
    <source>
        <strain evidence="11">NBRC 103408</strain>
    </source>
</reference>
<evidence type="ECO:0000256" key="7">
    <source>
        <dbReference type="ARBA" id="ARBA00022801"/>
    </source>
</evidence>
<keyword evidence="6 10" id="KW-0479">Metal-binding</keyword>
<dbReference type="InterPro" id="IPR023198">
    <property type="entry name" value="PGP-like_dom2"/>
</dbReference>
<evidence type="ECO:0000256" key="1">
    <source>
        <dbReference type="ARBA" id="ARBA00000830"/>
    </source>
</evidence>
<organism evidence="11 12">
    <name type="scientific">Sneathiella chinensis</name>
    <dbReference type="NCBI Taxonomy" id="349750"/>
    <lineage>
        <taxon>Bacteria</taxon>
        <taxon>Pseudomonadati</taxon>
        <taxon>Pseudomonadota</taxon>
        <taxon>Alphaproteobacteria</taxon>
        <taxon>Sneathiellales</taxon>
        <taxon>Sneathiellaceae</taxon>
        <taxon>Sneathiella</taxon>
    </lineage>
</organism>
<dbReference type="InterPro" id="IPR041492">
    <property type="entry name" value="HAD_2"/>
</dbReference>
<dbReference type="Pfam" id="PF13419">
    <property type="entry name" value="HAD_2"/>
    <property type="match status" value="1"/>
</dbReference>
<dbReference type="SFLD" id="SFLDS00003">
    <property type="entry name" value="Haloacid_Dehalogenase"/>
    <property type="match status" value="1"/>
</dbReference>
<dbReference type="PANTHER" id="PTHR43434:SF1">
    <property type="entry name" value="PHOSPHOGLYCOLATE PHOSPHATASE"/>
    <property type="match status" value="1"/>
</dbReference>
<reference evidence="11" key="1">
    <citation type="journal article" date="2014" name="Int. J. Syst. Evol. Microbiol.">
        <title>Complete genome of a new Firmicutes species belonging to the dominant human colonic microbiota ('Ruminococcus bicirculans') reveals two chromosomes and a selective capacity to utilize plant glucans.</title>
        <authorList>
            <consortium name="NISC Comparative Sequencing Program"/>
            <person name="Wegmann U."/>
            <person name="Louis P."/>
            <person name="Goesmann A."/>
            <person name="Henrissat B."/>
            <person name="Duncan S.H."/>
            <person name="Flint H.J."/>
        </authorList>
    </citation>
    <scope>NUCLEOTIDE SEQUENCE</scope>
    <source>
        <strain evidence="11">NBRC 103408</strain>
    </source>
</reference>
<evidence type="ECO:0000256" key="6">
    <source>
        <dbReference type="ARBA" id="ARBA00022723"/>
    </source>
</evidence>
<keyword evidence="12" id="KW-1185">Reference proteome</keyword>
<evidence type="ECO:0000313" key="11">
    <source>
        <dbReference type="EMBL" id="GLQ07010.1"/>
    </source>
</evidence>
<dbReference type="Gene3D" id="1.10.150.240">
    <property type="entry name" value="Putative phosphatase, domain 2"/>
    <property type="match status" value="1"/>
</dbReference>
<keyword evidence="9 10" id="KW-0119">Carbohydrate metabolism</keyword>
<evidence type="ECO:0000256" key="4">
    <source>
        <dbReference type="ARBA" id="ARBA00006171"/>
    </source>
</evidence>
<feature type="binding site" evidence="10">
    <location>
        <position position="16"/>
    </location>
    <ligand>
        <name>Mg(2+)</name>
        <dbReference type="ChEBI" id="CHEBI:18420"/>
    </ligand>
</feature>
<proteinExistence type="inferred from homology"/>
<dbReference type="SFLD" id="SFLDG01129">
    <property type="entry name" value="C1.5:_HAD__Beta-PGM__Phosphata"/>
    <property type="match status" value="1"/>
</dbReference>
<dbReference type="InterPro" id="IPR050155">
    <property type="entry name" value="HAD-like_hydrolase_sf"/>
</dbReference>
<dbReference type="SFLD" id="SFLDG01135">
    <property type="entry name" value="C1.5.6:_HAD__Beta-PGM__Phospha"/>
    <property type="match status" value="1"/>
</dbReference>
<comment type="catalytic activity">
    <reaction evidence="1 10">
        <text>2-phosphoglycolate + H2O = glycolate + phosphate</text>
        <dbReference type="Rhea" id="RHEA:14369"/>
        <dbReference type="ChEBI" id="CHEBI:15377"/>
        <dbReference type="ChEBI" id="CHEBI:29805"/>
        <dbReference type="ChEBI" id="CHEBI:43474"/>
        <dbReference type="ChEBI" id="CHEBI:58033"/>
        <dbReference type="EC" id="3.1.3.18"/>
    </reaction>
</comment>
<protein>
    <recommendedName>
        <fullName evidence="5 10">Phosphoglycolate phosphatase</fullName>
        <shortName evidence="10">PGP</shortName>
        <shortName evidence="10">PGPase</shortName>
        <ecNumber evidence="5 10">3.1.3.18</ecNumber>
    </recommendedName>
</protein>
<dbReference type="InterPro" id="IPR006439">
    <property type="entry name" value="HAD-SF_hydro_IA"/>
</dbReference>
<dbReference type="EC" id="3.1.3.18" evidence="5 10"/>
<feature type="binding site" evidence="10">
    <location>
        <position position="178"/>
    </location>
    <ligand>
        <name>Mg(2+)</name>
        <dbReference type="ChEBI" id="CHEBI:18420"/>
    </ligand>
</feature>
<dbReference type="NCBIfam" id="TIGR01549">
    <property type="entry name" value="HAD-SF-IA-v1"/>
    <property type="match status" value="1"/>
</dbReference>
<comment type="caution">
    <text evidence="11">The sequence shown here is derived from an EMBL/GenBank/DDBJ whole genome shotgun (WGS) entry which is preliminary data.</text>
</comment>
<sequence length="228" mass="24597">MFLDFTTMPGLRVLFDLDGTLLDTAPDLHGTLNYCLASAGRDTVTLESVKHMVGQGARVLLERGLIATGGLPSSAAFEELVDLFFAHYEHHLSDHSVPYPGMIDCLNRLRDMNCQMGVCTNKPIGFARRIIEDFSLTPYFPVMTGGDSFDVKKPDPGHIHKTLALFASGTGKAVMIGDTHNDIDAANAAGIGSVAVSFGYSEGPAHQLGAQHTIDHFDELIPILEKLA</sequence>
<keyword evidence="8 10" id="KW-0460">Magnesium</keyword>
<dbReference type="SUPFAM" id="SSF56784">
    <property type="entry name" value="HAD-like"/>
    <property type="match status" value="1"/>
</dbReference>
<dbReference type="PANTHER" id="PTHR43434">
    <property type="entry name" value="PHOSPHOGLYCOLATE PHOSPHATASE"/>
    <property type="match status" value="1"/>
</dbReference>
<evidence type="ECO:0000256" key="5">
    <source>
        <dbReference type="ARBA" id="ARBA00013078"/>
    </source>
</evidence>
<dbReference type="InterPro" id="IPR036412">
    <property type="entry name" value="HAD-like_sf"/>
</dbReference>
<keyword evidence="7 10" id="KW-0378">Hydrolase</keyword>
<name>A0ABQ5U5Q4_9PROT</name>
<dbReference type="NCBIfam" id="TIGR01449">
    <property type="entry name" value="PGP_bact"/>
    <property type="match status" value="1"/>
</dbReference>
<evidence type="ECO:0000256" key="8">
    <source>
        <dbReference type="ARBA" id="ARBA00022842"/>
    </source>
</evidence>
<evidence type="ECO:0000256" key="10">
    <source>
        <dbReference type="HAMAP-Rule" id="MF_00495"/>
    </source>
</evidence>
<feature type="active site" description="Nucleophile" evidence="10">
    <location>
        <position position="16"/>
    </location>
</feature>
<comment type="similarity">
    <text evidence="4 10">Belongs to the HAD-like hydrolase superfamily. CbbY/CbbZ/Gph/YieH family.</text>
</comment>
<feature type="binding site" evidence="10">
    <location>
        <position position="18"/>
    </location>
    <ligand>
        <name>Mg(2+)</name>
        <dbReference type="ChEBI" id="CHEBI:18420"/>
    </ligand>
</feature>